<dbReference type="CAZy" id="GT1">
    <property type="family name" value="Glycosyltransferase Family 1"/>
</dbReference>
<dbReference type="HOGENOM" id="CLU_055279_0_0_3"/>
<sequence length="399" mass="45100">MRLMVYSHDAFGLGNLRRMLSICEYLLKDQTDLSILLVSGSPMLQAFRLPKGLDYIKLPCLNRGQSGTLFAKYLGTELEETLKWRSHLIHSAALHFKPDVLLVDKKPYGIQKELLSTLEHLETHQPKTQKVLLLRDILDSPVKTIGEWKRQGYYQAIQSWYDQVLVVGMAELFDVAQEYQFPLPIAKKVHYCGYIRKSSQGLNRMELRWFLRIKPSEKLVVVTPGGGEDGYPLVKAYLAGLKYLPNQVKVRSVILCGPEMPLSQQQDIQTQALQYSGVEVQAFTDNLIGYLDAADAVVSMGGYNTLTEILALDKRTVVVPRITPSQEQLIRAERFMHNGLIRAIHPNHLQPKSLMQAVIAQLEDRAAPSLELDFNGLPNIANQLSNLFLRPPDREPALA</sequence>
<dbReference type="eggNOG" id="COG4671">
    <property type="taxonomic scope" value="Bacteria"/>
</dbReference>
<proteinExistence type="predicted"/>
<dbReference type="GO" id="GO:0016758">
    <property type="term" value="F:hexosyltransferase activity"/>
    <property type="evidence" value="ECO:0007669"/>
    <property type="project" value="InterPro"/>
</dbReference>
<dbReference type="Gene3D" id="3.40.50.2000">
    <property type="entry name" value="Glycogen Phosphorylase B"/>
    <property type="match status" value="1"/>
</dbReference>
<keyword evidence="3" id="KW-1185">Reference proteome</keyword>
<dbReference type="Proteomes" id="UP000000268">
    <property type="component" value="Chromosome"/>
</dbReference>
<evidence type="ECO:0000313" key="2">
    <source>
        <dbReference type="EMBL" id="ABW31315.1"/>
    </source>
</evidence>
<dbReference type="KEGG" id="amr:AM1_6385"/>
<organism evidence="2 3">
    <name type="scientific">Acaryochloris marina (strain MBIC 11017)</name>
    <dbReference type="NCBI Taxonomy" id="329726"/>
    <lineage>
        <taxon>Bacteria</taxon>
        <taxon>Bacillati</taxon>
        <taxon>Cyanobacteriota</taxon>
        <taxon>Cyanophyceae</taxon>
        <taxon>Acaryochloridales</taxon>
        <taxon>Acaryochloridaceae</taxon>
        <taxon>Acaryochloris</taxon>
    </lineage>
</organism>
<dbReference type="Pfam" id="PF04101">
    <property type="entry name" value="Glyco_tran_28_C"/>
    <property type="match status" value="1"/>
</dbReference>
<dbReference type="SUPFAM" id="SSF53756">
    <property type="entry name" value="UDP-Glycosyltransferase/glycogen phosphorylase"/>
    <property type="match status" value="1"/>
</dbReference>
<dbReference type="PANTHER" id="PTHR21015">
    <property type="entry name" value="UDP-N-ACETYLGLUCOSAMINE--N-ACETYLMURAMYL-(PENTAPEPTIDE) PYROPHOSPHORYL-UNDECAPRENOL N-ACETYLGLUCOSAMINE TRANSFERASE 1"/>
    <property type="match status" value="1"/>
</dbReference>
<gene>
    <name evidence="2" type="ordered locus">AM1_6385</name>
</gene>
<evidence type="ECO:0000313" key="3">
    <source>
        <dbReference type="Proteomes" id="UP000000268"/>
    </source>
</evidence>
<protein>
    <recommendedName>
        <fullName evidence="1">Glycosyl transferase family 28 C-terminal domain-containing protein</fullName>
    </recommendedName>
</protein>
<dbReference type="PANTHER" id="PTHR21015:SF28">
    <property type="entry name" value="SLL1722 PROTEIN"/>
    <property type="match status" value="1"/>
</dbReference>
<dbReference type="EMBL" id="CP000828">
    <property type="protein sequence ID" value="ABW31315.1"/>
    <property type="molecule type" value="Genomic_DNA"/>
</dbReference>
<dbReference type="AlphaFoldDB" id="B0C8Q3"/>
<name>B0C8Q3_ACAM1</name>
<accession>B0C8Q3</accession>
<dbReference type="InterPro" id="IPR007235">
    <property type="entry name" value="Glyco_trans_28_C"/>
</dbReference>
<reference evidence="2 3" key="1">
    <citation type="journal article" date="2008" name="Proc. Natl. Acad. Sci. U.S.A.">
        <title>Niche adaptation and genome expansion in the chlorophyll d-producing cyanobacterium Acaryochloris marina.</title>
        <authorList>
            <person name="Swingley W.D."/>
            <person name="Chen M."/>
            <person name="Cheung P.C."/>
            <person name="Conrad A.L."/>
            <person name="Dejesa L.C."/>
            <person name="Hao J."/>
            <person name="Honchak B.M."/>
            <person name="Karbach L.E."/>
            <person name="Kurdoglu A."/>
            <person name="Lahiri S."/>
            <person name="Mastrian S.D."/>
            <person name="Miyashita H."/>
            <person name="Page L."/>
            <person name="Ramakrishna P."/>
            <person name="Satoh S."/>
            <person name="Sattley W.M."/>
            <person name="Shimada Y."/>
            <person name="Taylor H.L."/>
            <person name="Tomo T."/>
            <person name="Tsuchiya T."/>
            <person name="Wang Z.T."/>
            <person name="Raymond J."/>
            <person name="Mimuro M."/>
            <person name="Blankenship R.E."/>
            <person name="Touchman J.W."/>
        </authorList>
    </citation>
    <scope>NUCLEOTIDE SEQUENCE [LARGE SCALE GENOMIC DNA]</scope>
    <source>
        <strain evidence="3">MBIC 11017</strain>
    </source>
</reference>
<dbReference type="STRING" id="329726.AM1_6385"/>
<evidence type="ECO:0000259" key="1">
    <source>
        <dbReference type="Pfam" id="PF04101"/>
    </source>
</evidence>
<feature type="domain" description="Glycosyl transferase family 28 C-terminal" evidence="1">
    <location>
        <begin position="232"/>
        <end position="363"/>
    </location>
</feature>